<sequence length="63" mass="6270">MDAASASQSVVMDAISRQQTVSIAALKQQKQAGDALVAMLNAAQETAKAAPAPGTGLVVDTTA</sequence>
<dbReference type="Proteomes" id="UP000223606">
    <property type="component" value="Chromosome 1"/>
</dbReference>
<accession>A0A2C9DE35</accession>
<dbReference type="KEGG" id="hdi:HDIA_4374"/>
<gene>
    <name evidence="1" type="ORF">HDIA_4374</name>
</gene>
<name>A0A2C9DE35_9HYPH</name>
<dbReference type="EMBL" id="LT960614">
    <property type="protein sequence ID" value="SON57915.1"/>
    <property type="molecule type" value="Genomic_DNA"/>
</dbReference>
<evidence type="ECO:0000313" key="2">
    <source>
        <dbReference type="Proteomes" id="UP000223606"/>
    </source>
</evidence>
<evidence type="ECO:0008006" key="3">
    <source>
        <dbReference type="Google" id="ProtNLM"/>
    </source>
</evidence>
<proteinExistence type="predicted"/>
<protein>
    <recommendedName>
        <fullName evidence="3">Motility protein</fullName>
    </recommendedName>
</protein>
<keyword evidence="2" id="KW-1185">Reference proteome</keyword>
<reference evidence="2" key="1">
    <citation type="submission" date="2017-09" db="EMBL/GenBank/DDBJ databases">
        <title>Genome sequence of Nannocystis excedens DSM 71.</title>
        <authorList>
            <person name="Blom J."/>
        </authorList>
    </citation>
    <scope>NUCLEOTIDE SEQUENCE [LARGE SCALE GENOMIC DNA]</scope>
    <source>
        <strain evidence="2">type strain: E19</strain>
    </source>
</reference>
<evidence type="ECO:0000313" key="1">
    <source>
        <dbReference type="EMBL" id="SON57915.1"/>
    </source>
</evidence>
<organism evidence="1 2">
    <name type="scientific">Hartmannibacter diazotrophicus</name>
    <dbReference type="NCBI Taxonomy" id="1482074"/>
    <lineage>
        <taxon>Bacteria</taxon>
        <taxon>Pseudomonadati</taxon>
        <taxon>Pseudomonadota</taxon>
        <taxon>Alphaproteobacteria</taxon>
        <taxon>Hyphomicrobiales</taxon>
        <taxon>Pleomorphomonadaceae</taxon>
        <taxon>Hartmannibacter</taxon>
    </lineage>
</organism>
<dbReference type="RefSeq" id="WP_099558103.1">
    <property type="nucleotide sequence ID" value="NZ_LT960614.1"/>
</dbReference>
<dbReference type="AlphaFoldDB" id="A0A2C9DE35"/>